<dbReference type="RefSeq" id="WP_008566038.1">
    <property type="nucleotide sequence ID" value="NZ_JH594507.1"/>
</dbReference>
<evidence type="ECO:0000256" key="3">
    <source>
        <dbReference type="ARBA" id="ARBA00022679"/>
    </source>
</evidence>
<sequence>MKLSIVILNWNGSEMMRRYLPTVIRHSSHQARIIVADNASSDDSLSMLKEDFPEVETIPLSKNHGFAEGYNRALKQVDSEYYLLLNSDVEVTEGWLTPLLAYMEHYPDTAACQPKLLSVANRNKFEYAGAAGGFIDRYGYPFCRGRIFDVVEEDHGQYDSIVDVMWATGACLMIRSKDYWDAGALDGRLFAHNEEIDLCWRLRLMNRRIVCIPSSKVYHVGGGTLPKSNPMKTFLNFRNNLTMLYKNLPDDELRHTMRVRYMLDYLAAWETLLINRNLADFKAIYKARRAFKAWRHDFEDDRKRLQSRRTNKRVDERKDFSLLWQFYRHGRKTFTAILNACAKS</sequence>
<name>H1HPA6_9BACT</name>
<dbReference type="Gene3D" id="3.90.550.10">
    <property type="entry name" value="Spore Coat Polysaccharide Biosynthesis Protein SpsA, Chain A"/>
    <property type="match status" value="1"/>
</dbReference>
<evidence type="ECO:0000256" key="1">
    <source>
        <dbReference type="ARBA" id="ARBA00006739"/>
    </source>
</evidence>
<proteinExistence type="inferred from homology"/>
<dbReference type="OrthoDB" id="9771846at2"/>
<evidence type="ECO:0000313" key="5">
    <source>
        <dbReference type="EMBL" id="EHO68038.1"/>
    </source>
</evidence>
<gene>
    <name evidence="5" type="ORF">HMPREF9944_02000</name>
</gene>
<comment type="caution">
    <text evidence="5">The sequence shown here is derived from an EMBL/GenBank/DDBJ whole genome shotgun (WGS) entry which is preliminary data.</text>
</comment>
<protein>
    <recommendedName>
        <fullName evidence="4">Glycosyltransferase 2-like domain-containing protein</fullName>
    </recommendedName>
</protein>
<keyword evidence="3" id="KW-0808">Transferase</keyword>
<organism evidence="5 6">
    <name type="scientific">Segatella maculosa OT 289</name>
    <dbReference type="NCBI Taxonomy" id="999422"/>
    <lineage>
        <taxon>Bacteria</taxon>
        <taxon>Pseudomonadati</taxon>
        <taxon>Bacteroidota</taxon>
        <taxon>Bacteroidia</taxon>
        <taxon>Bacteroidales</taxon>
        <taxon>Prevotellaceae</taxon>
        <taxon>Segatella</taxon>
    </lineage>
</organism>
<keyword evidence="2" id="KW-0328">Glycosyltransferase</keyword>
<dbReference type="SUPFAM" id="SSF53448">
    <property type="entry name" value="Nucleotide-diphospho-sugar transferases"/>
    <property type="match status" value="1"/>
</dbReference>
<accession>H1HPA6</accession>
<dbReference type="EMBL" id="AGEK01000034">
    <property type="protein sequence ID" value="EHO68038.1"/>
    <property type="molecule type" value="Genomic_DNA"/>
</dbReference>
<dbReference type="AlphaFoldDB" id="H1HPA6"/>
<feature type="domain" description="Glycosyltransferase 2-like" evidence="4">
    <location>
        <begin position="4"/>
        <end position="115"/>
    </location>
</feature>
<evidence type="ECO:0000259" key="4">
    <source>
        <dbReference type="Pfam" id="PF00535"/>
    </source>
</evidence>
<dbReference type="Pfam" id="PF00535">
    <property type="entry name" value="Glycos_transf_2"/>
    <property type="match status" value="1"/>
</dbReference>
<dbReference type="PANTHER" id="PTHR43179">
    <property type="entry name" value="RHAMNOSYLTRANSFERASE WBBL"/>
    <property type="match status" value="1"/>
</dbReference>
<dbReference type="Proteomes" id="UP000003167">
    <property type="component" value="Unassembled WGS sequence"/>
</dbReference>
<dbReference type="STRING" id="999422.HMPREF9944_02000"/>
<dbReference type="PATRIC" id="fig|999422.3.peg.2105"/>
<dbReference type="InterPro" id="IPR001173">
    <property type="entry name" value="Glyco_trans_2-like"/>
</dbReference>
<evidence type="ECO:0000313" key="6">
    <source>
        <dbReference type="Proteomes" id="UP000003167"/>
    </source>
</evidence>
<dbReference type="GO" id="GO:0016757">
    <property type="term" value="F:glycosyltransferase activity"/>
    <property type="evidence" value="ECO:0007669"/>
    <property type="project" value="UniProtKB-KW"/>
</dbReference>
<comment type="similarity">
    <text evidence="1">Belongs to the glycosyltransferase 2 family.</text>
</comment>
<dbReference type="HOGENOM" id="CLU_023845_4_0_10"/>
<keyword evidence="6" id="KW-1185">Reference proteome</keyword>
<reference evidence="5 6" key="1">
    <citation type="submission" date="2011-12" db="EMBL/GenBank/DDBJ databases">
        <title>The Genome Sequence of Prevotella maculosa OT 289.</title>
        <authorList>
            <consortium name="The Broad Institute Genome Sequencing Platform"/>
            <person name="Earl A."/>
            <person name="Ward D."/>
            <person name="Feldgarden M."/>
            <person name="Gevers D."/>
            <person name="Izard J."/>
            <person name="Blanton J.M."/>
            <person name="Mathney J."/>
            <person name="Tanner A.C."/>
            <person name="Dewhirst F.E."/>
            <person name="Young S.K."/>
            <person name="Zeng Q."/>
            <person name="Gargeya S."/>
            <person name="Fitzgerald M."/>
            <person name="Haas B."/>
            <person name="Abouelleil A."/>
            <person name="Alvarado L."/>
            <person name="Arachchi H.M."/>
            <person name="Berlin A."/>
            <person name="Chapman S.B."/>
            <person name="Gearin G."/>
            <person name="Goldberg J."/>
            <person name="Griggs A."/>
            <person name="Gujja S."/>
            <person name="Hansen M."/>
            <person name="Heiman D."/>
            <person name="Howarth C."/>
            <person name="Larimer J."/>
            <person name="Lui A."/>
            <person name="MacDonald P.J.P."/>
            <person name="McCowen C."/>
            <person name="Montmayeur A."/>
            <person name="Murphy C."/>
            <person name="Neiman D."/>
            <person name="Pearson M."/>
            <person name="Priest M."/>
            <person name="Roberts A."/>
            <person name="Saif S."/>
            <person name="Shea T."/>
            <person name="Sisk P."/>
            <person name="Stolte C."/>
            <person name="Sykes S."/>
            <person name="Wortman J."/>
            <person name="Nusbaum C."/>
            <person name="Birren B."/>
        </authorList>
    </citation>
    <scope>NUCLEOTIDE SEQUENCE [LARGE SCALE GENOMIC DNA]</scope>
    <source>
        <strain evidence="5 6">OT 289</strain>
    </source>
</reference>
<dbReference type="CDD" id="cd04186">
    <property type="entry name" value="GT_2_like_c"/>
    <property type="match status" value="1"/>
</dbReference>
<dbReference type="InterPro" id="IPR029044">
    <property type="entry name" value="Nucleotide-diphossugar_trans"/>
</dbReference>
<dbReference type="PANTHER" id="PTHR43179:SF12">
    <property type="entry name" value="GALACTOFURANOSYLTRANSFERASE GLFT2"/>
    <property type="match status" value="1"/>
</dbReference>
<evidence type="ECO:0000256" key="2">
    <source>
        <dbReference type="ARBA" id="ARBA00022676"/>
    </source>
</evidence>